<keyword evidence="3" id="KW-1185">Reference proteome</keyword>
<name>M2XQG9_GALSU</name>
<proteinExistence type="predicted"/>
<dbReference type="RefSeq" id="XP_005708997.1">
    <property type="nucleotide sequence ID" value="XM_005708940.1"/>
</dbReference>
<evidence type="ECO:0000313" key="2">
    <source>
        <dbReference type="EMBL" id="EME32477.1"/>
    </source>
</evidence>
<evidence type="ECO:0000313" key="3">
    <source>
        <dbReference type="Proteomes" id="UP000030680"/>
    </source>
</evidence>
<dbReference type="GeneID" id="17091049"/>
<dbReference type="Pfam" id="PF14311">
    <property type="entry name" value="DUF4379"/>
    <property type="match status" value="1"/>
</dbReference>
<dbReference type="EMBL" id="KB454485">
    <property type="protein sequence ID" value="EME32477.1"/>
    <property type="molecule type" value="Genomic_DNA"/>
</dbReference>
<accession>M2XQG9</accession>
<sequence length="301" mass="34417">MIILYVVSILSHHPRFNKRCLISPTTIRQRLRQDRNTFLQCKANFSRRIRNYTRAAFTLDEPKSFQTFAINSQTLVSEEASNVLELPCGAKRLEDAPCGDGASCPFIKYQCERGHIIKALKGSPVCKVCPLCTYEAEAELCPELRRGSTKPLSLGTMQRIALRRGGLCLSTTYKSVRDKFLWRCGEGHEWYASGDNVRRGSWCPICARKTQTLDLSELEELAKERGGRCLSTVYKNVHQKLKWECSQGHIFMMNANNIRRKTSSSRPPSWCPLCANIKRGEKRKKSQLLPLQYCFQENKAE</sequence>
<dbReference type="KEGG" id="gsl:Gasu_02540"/>
<dbReference type="Proteomes" id="UP000030680">
    <property type="component" value="Unassembled WGS sequence"/>
</dbReference>
<dbReference type="OrthoDB" id="2419021at2759"/>
<organism evidence="2 3">
    <name type="scientific">Galdieria sulphuraria</name>
    <name type="common">Red alga</name>
    <dbReference type="NCBI Taxonomy" id="130081"/>
    <lineage>
        <taxon>Eukaryota</taxon>
        <taxon>Rhodophyta</taxon>
        <taxon>Bangiophyceae</taxon>
        <taxon>Galdieriales</taxon>
        <taxon>Galdieriaceae</taxon>
        <taxon>Galdieria</taxon>
    </lineage>
</organism>
<protein>
    <recommendedName>
        <fullName evidence="1">Treble clef zinc finger domain-containing protein</fullName>
    </recommendedName>
</protein>
<evidence type="ECO:0000259" key="1">
    <source>
        <dbReference type="Pfam" id="PF14311"/>
    </source>
</evidence>
<reference evidence="3" key="1">
    <citation type="journal article" date="2013" name="Science">
        <title>Gene transfer from bacteria and archaea facilitated evolution of an extremophilic eukaryote.</title>
        <authorList>
            <person name="Schonknecht G."/>
            <person name="Chen W.H."/>
            <person name="Ternes C.M."/>
            <person name="Barbier G.G."/>
            <person name="Shrestha R.P."/>
            <person name="Stanke M."/>
            <person name="Brautigam A."/>
            <person name="Baker B.J."/>
            <person name="Banfield J.F."/>
            <person name="Garavito R.M."/>
            <person name="Carr K."/>
            <person name="Wilkerson C."/>
            <person name="Rensing S.A."/>
            <person name="Gagneul D."/>
            <person name="Dickenson N.E."/>
            <person name="Oesterhelt C."/>
            <person name="Lercher M.J."/>
            <person name="Weber A.P."/>
        </authorList>
    </citation>
    <scope>NUCLEOTIDE SEQUENCE [LARGE SCALE GENOMIC DNA]</scope>
    <source>
        <strain evidence="3">074W</strain>
    </source>
</reference>
<dbReference type="InterPro" id="IPR025487">
    <property type="entry name" value="DUF4379"/>
</dbReference>
<dbReference type="AlphaFoldDB" id="M2XQG9"/>
<gene>
    <name evidence="2" type="ORF">Gasu_02540</name>
</gene>
<dbReference type="Gramene" id="EME32477">
    <property type="protein sequence ID" value="EME32477"/>
    <property type="gene ID" value="Gasu_02540"/>
</dbReference>
<feature type="domain" description="Treble clef zinc finger" evidence="1">
    <location>
        <begin position="177"/>
        <end position="209"/>
    </location>
</feature>